<dbReference type="RefSeq" id="WP_369714847.1">
    <property type="nucleotide sequence ID" value="NZ_CP165647.1"/>
</dbReference>
<proteinExistence type="predicted"/>
<sequence length="181" mass="21239">MKKFILMLIFVLGSFTFAEITDKDVESFFSPKTQVYVSNQKDWFYGMYPADEEETTWKKINFFINVLPVGNKYKISYTPFENVESYDKEGYPVLIYKIDKGYVDGEEKDISTTDSYEITILGLIHSGTEIKNGKKYTRSNYQMFSKNELDTLLKSKNAKRLDPNTEKNTKEFLNWLFHNAN</sequence>
<dbReference type="AlphaFoldDB" id="A0AB39V1Z9"/>
<evidence type="ECO:0000313" key="2">
    <source>
        <dbReference type="EMBL" id="XDU61347.1"/>
    </source>
</evidence>
<name>A0AB39V1Z9_9FUSO</name>
<accession>A0AB39V1Z9</accession>
<protein>
    <submittedName>
        <fullName evidence="2">Uncharacterized protein</fullName>
    </submittedName>
</protein>
<organism evidence="2">
    <name type="scientific">Leptotrichia alba</name>
    <dbReference type="NCBI Taxonomy" id="3239304"/>
    <lineage>
        <taxon>Bacteria</taxon>
        <taxon>Fusobacteriati</taxon>
        <taxon>Fusobacteriota</taxon>
        <taxon>Fusobacteriia</taxon>
        <taxon>Fusobacteriales</taxon>
        <taxon>Leptotrichiaceae</taxon>
        <taxon>Leptotrichia</taxon>
    </lineage>
</organism>
<gene>
    <name evidence="2" type="ORF">AB8B28_06690</name>
</gene>
<feature type="signal peptide" evidence="1">
    <location>
        <begin position="1"/>
        <end position="18"/>
    </location>
</feature>
<reference evidence="2" key="1">
    <citation type="submission" date="2024-07" db="EMBL/GenBank/DDBJ databases">
        <authorList>
            <person name="Li X.-J."/>
            <person name="Wang X."/>
        </authorList>
    </citation>
    <scope>NUCLEOTIDE SEQUENCE</scope>
    <source>
        <strain evidence="2">HSP-536</strain>
    </source>
</reference>
<feature type="chain" id="PRO_5044345238" evidence="1">
    <location>
        <begin position="19"/>
        <end position="181"/>
    </location>
</feature>
<keyword evidence="1" id="KW-0732">Signal</keyword>
<evidence type="ECO:0000256" key="1">
    <source>
        <dbReference type="SAM" id="SignalP"/>
    </source>
</evidence>
<dbReference type="KEGG" id="lala:AB8B28_06690"/>
<dbReference type="EMBL" id="CP165647">
    <property type="protein sequence ID" value="XDU61347.1"/>
    <property type="molecule type" value="Genomic_DNA"/>
</dbReference>